<accession>A0A1C2IA76</accession>
<dbReference type="EMBL" id="LWSA01000148">
    <property type="protein sequence ID" value="OCX72212.1"/>
    <property type="molecule type" value="Genomic_DNA"/>
</dbReference>
<feature type="region of interest" description="Disordered" evidence="1">
    <location>
        <begin position="22"/>
        <end position="42"/>
    </location>
</feature>
<name>A0A1C2IA76_ACITH</name>
<evidence type="ECO:0000256" key="1">
    <source>
        <dbReference type="SAM" id="MobiDB-lite"/>
    </source>
</evidence>
<dbReference type="EMBL" id="LWRY01000097">
    <property type="protein sequence ID" value="OCX72892.1"/>
    <property type="molecule type" value="Genomic_DNA"/>
</dbReference>
<evidence type="ECO:0000313" key="3">
    <source>
        <dbReference type="EMBL" id="OCX72892.1"/>
    </source>
</evidence>
<dbReference type="STRING" id="930.GCA_002079865_01558"/>
<protein>
    <submittedName>
        <fullName evidence="3">Uncharacterized protein</fullName>
    </submittedName>
</protein>
<dbReference type="Proteomes" id="UP000094893">
    <property type="component" value="Unassembled WGS sequence"/>
</dbReference>
<reference evidence="3 4" key="1">
    <citation type="journal article" date="2016" name="Int. J. Mol. Sci.">
        <title>Comparative genomics of the extreme acidophile Acidithiobacillus thiooxidans reveals intraspecific divergence and niche adaptation.</title>
        <authorList>
            <person name="Zhang X."/>
            <person name="Feng X."/>
            <person name="Tao J."/>
            <person name="Ma L."/>
            <person name="Xiao Y."/>
            <person name="Liang Y."/>
            <person name="Liu X."/>
            <person name="Yin H."/>
        </authorList>
    </citation>
    <scope>NUCLEOTIDE SEQUENCE [LARGE SCALE GENOMIC DNA]</scope>
    <source>
        <strain evidence="2 4">A02</strain>
        <strain evidence="3">DXS-W</strain>
    </source>
</reference>
<evidence type="ECO:0000313" key="4">
    <source>
        <dbReference type="Proteomes" id="UP000094893"/>
    </source>
</evidence>
<dbReference type="SUPFAM" id="SSF47789">
    <property type="entry name" value="C-terminal domain of RNA polymerase alpha subunit"/>
    <property type="match status" value="1"/>
</dbReference>
<sequence>MVARGLFVKNWMCHWLGMHQHSTAPENSGRELDDRETDEQGCSSMNAVVSTPSEVHDDGVEVDTMDNELEELESMVNASVPRKVFSLSRRGAPDFLPPAPETLDRLTSSVEFDEDKADLRALEDFMRDCDRTEKKFSDIQAHANRDEWSYPESIQKTPNMPDAFFLQRPSPLNDVKELIRLVRGDLARMLAEVQLIESTGRSLEEEDISVIHSVFFAIHDQMTPLSSESVNLKMAAMRLDLQAMEVQVEKFRDMAQQCRDIVETMRYGYHVSRTAYRVALKTADALFDAYQREICKSYVDPQDLSAANLPAGIRTRLEERGCHTIKDLALMSNEQILSIPEIGPVRRERIRKFFQNNNLPALCTAMLPIHEIVGLDWRSVAERNESKDHQWMAPKCYGNMVFEARMDGQSTFIYTSEVLSSQ</sequence>
<organism evidence="3 5">
    <name type="scientific">Acidithiobacillus thiooxidans</name>
    <name type="common">Thiobacillus thiooxidans</name>
    <dbReference type="NCBI Taxonomy" id="930"/>
    <lineage>
        <taxon>Bacteria</taxon>
        <taxon>Pseudomonadati</taxon>
        <taxon>Pseudomonadota</taxon>
        <taxon>Acidithiobacillia</taxon>
        <taxon>Acidithiobacillales</taxon>
        <taxon>Acidithiobacillaceae</taxon>
        <taxon>Acidithiobacillus</taxon>
    </lineage>
</organism>
<dbReference type="AlphaFoldDB" id="A0A1C2IA76"/>
<dbReference type="Proteomes" id="UP000095008">
    <property type="component" value="Unassembled WGS sequence"/>
</dbReference>
<keyword evidence="5" id="KW-1185">Reference proteome</keyword>
<evidence type="ECO:0000313" key="2">
    <source>
        <dbReference type="EMBL" id="OCX72212.1"/>
    </source>
</evidence>
<comment type="caution">
    <text evidence="3">The sequence shown here is derived from an EMBL/GenBank/DDBJ whole genome shotgun (WGS) entry which is preliminary data.</text>
</comment>
<gene>
    <name evidence="3" type="ORF">A6M23_08900</name>
    <name evidence="2" type="ORF">A6P07_10510</name>
</gene>
<proteinExistence type="predicted"/>
<evidence type="ECO:0000313" key="5">
    <source>
        <dbReference type="Proteomes" id="UP000095008"/>
    </source>
</evidence>